<accession>A0A2V2YQ57</accession>
<dbReference type="OrthoDB" id="1808132at2"/>
<dbReference type="Proteomes" id="UP000246635">
    <property type="component" value="Unassembled WGS sequence"/>
</dbReference>
<keyword evidence="2" id="KW-1185">Reference proteome</keyword>
<comment type="caution">
    <text evidence="1">The sequence shown here is derived from an EMBL/GenBank/DDBJ whole genome shotgun (WGS) entry which is preliminary data.</text>
</comment>
<organism evidence="1 2">
    <name type="scientific">Paenibacillus cellulosilyticus</name>
    <dbReference type="NCBI Taxonomy" id="375489"/>
    <lineage>
        <taxon>Bacteria</taxon>
        <taxon>Bacillati</taxon>
        <taxon>Bacillota</taxon>
        <taxon>Bacilli</taxon>
        <taxon>Bacillales</taxon>
        <taxon>Paenibacillaceae</taxon>
        <taxon>Paenibacillus</taxon>
    </lineage>
</organism>
<sequence length="89" mass="10053">MEKILTTQDLMDQFSNMNKDNSVCQIYIPGKGKFTIVLQEEDPKSIASEVRTNPSLKQLINESMEAYHSGDSASTTDLLRALKPKDFEK</sequence>
<dbReference type="EMBL" id="QGTQ01000017">
    <property type="protein sequence ID" value="PWV98534.1"/>
    <property type="molecule type" value="Genomic_DNA"/>
</dbReference>
<proteinExistence type="predicted"/>
<evidence type="ECO:0000313" key="2">
    <source>
        <dbReference type="Proteomes" id="UP000246635"/>
    </source>
</evidence>
<reference evidence="1 2" key="1">
    <citation type="submission" date="2018-05" db="EMBL/GenBank/DDBJ databases">
        <title>Genomic Encyclopedia of Type Strains, Phase III (KMG-III): the genomes of soil and plant-associated and newly described type strains.</title>
        <authorList>
            <person name="Whitman W."/>
        </authorList>
    </citation>
    <scope>NUCLEOTIDE SEQUENCE [LARGE SCALE GENOMIC DNA]</scope>
    <source>
        <strain evidence="1 2">CECT 5696</strain>
    </source>
</reference>
<name>A0A2V2YQ57_9BACL</name>
<dbReference type="RefSeq" id="WP_110045540.1">
    <property type="nucleotide sequence ID" value="NZ_QGTQ01000017.1"/>
</dbReference>
<evidence type="ECO:0000313" key="1">
    <source>
        <dbReference type="EMBL" id="PWV98534.1"/>
    </source>
</evidence>
<dbReference type="AlphaFoldDB" id="A0A2V2YQ57"/>
<gene>
    <name evidence="1" type="ORF">DFQ01_11744</name>
</gene>
<protein>
    <submittedName>
        <fullName evidence="1">Uncharacterized protein</fullName>
    </submittedName>
</protein>